<dbReference type="InterPro" id="IPR058625">
    <property type="entry name" value="MdtA-like_BSH"/>
</dbReference>
<dbReference type="InterPro" id="IPR058636">
    <property type="entry name" value="Beta-barrel_YknX"/>
</dbReference>
<feature type="domain" description="Multidrug resistance protein MdtA-like barrel-sandwich hybrid" evidence="5">
    <location>
        <begin position="73"/>
        <end position="273"/>
    </location>
</feature>
<keyword evidence="8" id="KW-1185">Reference proteome</keyword>
<evidence type="ECO:0000256" key="2">
    <source>
        <dbReference type="ARBA" id="ARBA00023054"/>
    </source>
</evidence>
<comment type="caution">
    <text evidence="7">The sequence shown here is derived from an EMBL/GenBank/DDBJ whole genome shotgun (WGS) entry which is preliminary data.</text>
</comment>
<gene>
    <name evidence="7" type="ORF">M8H41_16455</name>
</gene>
<dbReference type="Proteomes" id="UP001176021">
    <property type="component" value="Unassembled WGS sequence"/>
</dbReference>
<dbReference type="RefSeq" id="WP_302049373.1">
    <property type="nucleotide sequence ID" value="NZ_JAMJEV010000014.1"/>
</dbReference>
<dbReference type="PANTHER" id="PTHR32347:SF23">
    <property type="entry name" value="BLL5650 PROTEIN"/>
    <property type="match status" value="1"/>
</dbReference>
<dbReference type="PRINTS" id="PR01490">
    <property type="entry name" value="RTXTOXIND"/>
</dbReference>
<dbReference type="InterPro" id="IPR050465">
    <property type="entry name" value="UPF0194_transport"/>
</dbReference>
<feature type="region of interest" description="Disordered" evidence="3">
    <location>
        <begin position="412"/>
        <end position="439"/>
    </location>
</feature>
<name>A0ABT8QUB3_9FIRM</name>
<dbReference type="PANTHER" id="PTHR32347">
    <property type="entry name" value="EFFLUX SYSTEM COMPONENT YKNX-RELATED"/>
    <property type="match status" value="1"/>
</dbReference>
<protein>
    <submittedName>
        <fullName evidence="7">Efflux RND transporter periplasmic adaptor subunit</fullName>
    </submittedName>
</protein>
<keyword evidence="4" id="KW-1133">Transmembrane helix</keyword>
<dbReference type="Pfam" id="PF25990">
    <property type="entry name" value="Beta-barrel_YknX"/>
    <property type="match status" value="1"/>
</dbReference>
<evidence type="ECO:0000256" key="1">
    <source>
        <dbReference type="ARBA" id="ARBA00004196"/>
    </source>
</evidence>
<comment type="subcellular location">
    <subcellularLocation>
        <location evidence="1">Cell envelope</location>
    </subcellularLocation>
</comment>
<evidence type="ECO:0000259" key="6">
    <source>
        <dbReference type="Pfam" id="PF25990"/>
    </source>
</evidence>
<keyword evidence="4" id="KW-0472">Membrane</keyword>
<dbReference type="Gene3D" id="2.40.420.20">
    <property type="match status" value="1"/>
</dbReference>
<dbReference type="SUPFAM" id="SSF111369">
    <property type="entry name" value="HlyD-like secretion proteins"/>
    <property type="match status" value="1"/>
</dbReference>
<keyword evidence="2" id="KW-0175">Coiled coil</keyword>
<evidence type="ECO:0000256" key="4">
    <source>
        <dbReference type="SAM" id="Phobius"/>
    </source>
</evidence>
<dbReference type="Gene3D" id="2.40.50.100">
    <property type="match status" value="1"/>
</dbReference>
<organism evidence="7 8">
    <name type="scientific">Desulfosporosinus nitroreducens</name>
    <dbReference type="NCBI Taxonomy" id="2018668"/>
    <lineage>
        <taxon>Bacteria</taxon>
        <taxon>Bacillati</taxon>
        <taxon>Bacillota</taxon>
        <taxon>Clostridia</taxon>
        <taxon>Eubacteriales</taxon>
        <taxon>Desulfitobacteriaceae</taxon>
        <taxon>Desulfosporosinus</taxon>
    </lineage>
</organism>
<accession>A0ABT8QUB3</accession>
<dbReference type="EMBL" id="JAMJEV010000014">
    <property type="protein sequence ID" value="MDO0824432.1"/>
    <property type="molecule type" value="Genomic_DNA"/>
</dbReference>
<evidence type="ECO:0000313" key="7">
    <source>
        <dbReference type="EMBL" id="MDO0824432.1"/>
    </source>
</evidence>
<feature type="transmembrane region" description="Helical" evidence="4">
    <location>
        <begin position="5"/>
        <end position="23"/>
    </location>
</feature>
<dbReference type="Pfam" id="PF25917">
    <property type="entry name" value="BSH_RND"/>
    <property type="match status" value="1"/>
</dbReference>
<sequence length="512" mass="52815">MNKKWVSIGVLSVLVLGGGYWGYKKFTAKPAVTANITAKAKIGDVSKVITATGTVNYPQSIPLQFSNNGDVTRGQVVELNFKVGDTVKKGQVLAKIDETNLKADVVQQQANLAAAEAKLQSLYDGYNEQTKAQALSELAKAQKSLTTSQQDADPAYLANQVTLANERVKQASDILAKAQQSGDTSSIQSAQSTLNDALSDLTTAKNAQNGGAAKALEAAQADVTAAQYKVKQQEAGPTVADIASAQASITQAQAQLDSTEAKLSGATIVAPTDAIVIDSNLQLYQYTTDDSKITITPSGTTGSSLEVNASIDQADIAQVKVGQKVDITLDAYPDDHSSGVVSLVAPQGTTTSNVTTFEVTVAVEQASDKLRSGMNSNIDIIVEEAKNVLTVPSEAVKTRGDEKGVMVPMGAKDNLAGQEDSSSQSETQPKVVQKSGSGQTGANVQFIPVEFGLDDGTNVEVKSGLTEGQEVITIIGTTTTTKASTGGFSLGGGARPAGAAGAPAGGAAVKVK</sequence>
<dbReference type="Gene3D" id="2.40.30.170">
    <property type="match status" value="1"/>
</dbReference>
<dbReference type="Gene3D" id="1.10.287.470">
    <property type="entry name" value="Helix hairpin bin"/>
    <property type="match status" value="1"/>
</dbReference>
<evidence type="ECO:0000256" key="3">
    <source>
        <dbReference type="SAM" id="MobiDB-lite"/>
    </source>
</evidence>
<feature type="domain" description="YknX-like beta-barrel" evidence="6">
    <location>
        <begin position="305"/>
        <end position="380"/>
    </location>
</feature>
<feature type="compositionally biased region" description="Polar residues" evidence="3">
    <location>
        <begin position="419"/>
        <end position="439"/>
    </location>
</feature>
<reference evidence="7" key="1">
    <citation type="submission" date="2022-05" db="EMBL/GenBank/DDBJ databases">
        <title>Expanded diversity of anoxic marine methylotrophy in a Black Sea sulfate reducing microorganism.</title>
        <authorList>
            <person name="Fischer P.Q."/>
            <person name="Stams A.J.M."/>
            <person name="Villanueva L."/>
            <person name="Sousa D.Z."/>
        </authorList>
    </citation>
    <scope>NUCLEOTIDE SEQUENCE</scope>
    <source>
        <strain evidence="7">P130</strain>
    </source>
</reference>
<evidence type="ECO:0000259" key="5">
    <source>
        <dbReference type="Pfam" id="PF25917"/>
    </source>
</evidence>
<evidence type="ECO:0000313" key="8">
    <source>
        <dbReference type="Proteomes" id="UP001176021"/>
    </source>
</evidence>
<proteinExistence type="predicted"/>
<keyword evidence="4" id="KW-0812">Transmembrane</keyword>